<organism evidence="2 3">
    <name type="scientific">Pararge aegeria aegeria</name>
    <dbReference type="NCBI Taxonomy" id="348720"/>
    <lineage>
        <taxon>Eukaryota</taxon>
        <taxon>Metazoa</taxon>
        <taxon>Ecdysozoa</taxon>
        <taxon>Arthropoda</taxon>
        <taxon>Hexapoda</taxon>
        <taxon>Insecta</taxon>
        <taxon>Pterygota</taxon>
        <taxon>Neoptera</taxon>
        <taxon>Endopterygota</taxon>
        <taxon>Lepidoptera</taxon>
        <taxon>Glossata</taxon>
        <taxon>Ditrysia</taxon>
        <taxon>Papilionoidea</taxon>
        <taxon>Nymphalidae</taxon>
        <taxon>Satyrinae</taxon>
        <taxon>Satyrini</taxon>
        <taxon>Parargina</taxon>
        <taxon>Pararge</taxon>
    </lineage>
</organism>
<protein>
    <submittedName>
        <fullName evidence="2">Jg6856 protein</fullName>
    </submittedName>
</protein>
<feature type="region of interest" description="Disordered" evidence="1">
    <location>
        <begin position="1"/>
        <end position="52"/>
    </location>
</feature>
<evidence type="ECO:0000256" key="1">
    <source>
        <dbReference type="SAM" id="MobiDB-lite"/>
    </source>
</evidence>
<accession>A0A8S4QYQ9</accession>
<dbReference type="EMBL" id="CAKXAJ010022653">
    <property type="protein sequence ID" value="CAH2227228.1"/>
    <property type="molecule type" value="Genomic_DNA"/>
</dbReference>
<proteinExistence type="predicted"/>
<dbReference type="AlphaFoldDB" id="A0A8S4QYQ9"/>
<feature type="compositionally biased region" description="Basic and acidic residues" evidence="1">
    <location>
        <begin position="24"/>
        <end position="34"/>
    </location>
</feature>
<comment type="caution">
    <text evidence="2">The sequence shown here is derived from an EMBL/GenBank/DDBJ whole genome shotgun (WGS) entry which is preliminary data.</text>
</comment>
<sequence length="52" mass="5388">KGLEGAGSGGDSSGDDDSDDDDDRLPTDQSHDEGFTSYNAVNNGLRNKVTSV</sequence>
<feature type="compositionally biased region" description="Polar residues" evidence="1">
    <location>
        <begin position="36"/>
        <end position="52"/>
    </location>
</feature>
<feature type="non-terminal residue" evidence="2">
    <location>
        <position position="1"/>
    </location>
</feature>
<dbReference type="Proteomes" id="UP000838756">
    <property type="component" value="Unassembled WGS sequence"/>
</dbReference>
<gene>
    <name evidence="2" type="primary">jg6856</name>
    <name evidence="2" type="ORF">PAEG_LOCUS7757</name>
</gene>
<feature type="compositionally biased region" description="Gly residues" evidence="1">
    <location>
        <begin position="1"/>
        <end position="12"/>
    </location>
</feature>
<evidence type="ECO:0000313" key="3">
    <source>
        <dbReference type="Proteomes" id="UP000838756"/>
    </source>
</evidence>
<feature type="compositionally biased region" description="Acidic residues" evidence="1">
    <location>
        <begin position="13"/>
        <end position="23"/>
    </location>
</feature>
<name>A0A8S4QYQ9_9NEOP</name>
<reference evidence="2" key="1">
    <citation type="submission" date="2022-03" db="EMBL/GenBank/DDBJ databases">
        <authorList>
            <person name="Lindestad O."/>
        </authorList>
    </citation>
    <scope>NUCLEOTIDE SEQUENCE</scope>
</reference>
<keyword evidence="3" id="KW-1185">Reference proteome</keyword>
<evidence type="ECO:0000313" key="2">
    <source>
        <dbReference type="EMBL" id="CAH2227228.1"/>
    </source>
</evidence>